<proteinExistence type="predicted"/>
<keyword evidence="2" id="KW-1185">Reference proteome</keyword>
<name>A0ABP6RGD0_9PSEU</name>
<dbReference type="EMBL" id="BAAAYK010000005">
    <property type="protein sequence ID" value="GAA3352522.1"/>
    <property type="molecule type" value="Genomic_DNA"/>
</dbReference>
<gene>
    <name evidence="1" type="ORF">GCM10020366_02490</name>
</gene>
<comment type="caution">
    <text evidence="1">The sequence shown here is derived from an EMBL/GenBank/DDBJ whole genome shotgun (WGS) entry which is preliminary data.</text>
</comment>
<accession>A0ABP6RGD0</accession>
<evidence type="ECO:0000313" key="2">
    <source>
        <dbReference type="Proteomes" id="UP001500483"/>
    </source>
</evidence>
<dbReference type="Proteomes" id="UP001500483">
    <property type="component" value="Unassembled WGS sequence"/>
</dbReference>
<protein>
    <submittedName>
        <fullName evidence="1">Uncharacterized protein</fullName>
    </submittedName>
</protein>
<organism evidence="1 2">
    <name type="scientific">Saccharopolyspora gregorii</name>
    <dbReference type="NCBI Taxonomy" id="33914"/>
    <lineage>
        <taxon>Bacteria</taxon>
        <taxon>Bacillati</taxon>
        <taxon>Actinomycetota</taxon>
        <taxon>Actinomycetes</taxon>
        <taxon>Pseudonocardiales</taxon>
        <taxon>Pseudonocardiaceae</taxon>
        <taxon>Saccharopolyspora</taxon>
    </lineage>
</organism>
<sequence length="107" mass="11612">MHGELGDQQAVRLVRGVQVRVAEQLVRRVPHHEVLGADVRLHRLDLLRHVAVRAQPHEHVLARGRHPVGLAAASSSATTSATSAWSSPFRHVSCTGPTLPPNPAQHT</sequence>
<evidence type="ECO:0000313" key="1">
    <source>
        <dbReference type="EMBL" id="GAA3352522.1"/>
    </source>
</evidence>
<reference evidence="2" key="1">
    <citation type="journal article" date="2019" name="Int. J. Syst. Evol. Microbiol.">
        <title>The Global Catalogue of Microorganisms (GCM) 10K type strain sequencing project: providing services to taxonomists for standard genome sequencing and annotation.</title>
        <authorList>
            <consortium name="The Broad Institute Genomics Platform"/>
            <consortium name="The Broad Institute Genome Sequencing Center for Infectious Disease"/>
            <person name="Wu L."/>
            <person name="Ma J."/>
        </authorList>
    </citation>
    <scope>NUCLEOTIDE SEQUENCE [LARGE SCALE GENOMIC DNA]</scope>
    <source>
        <strain evidence="2">JCM 9687</strain>
    </source>
</reference>